<dbReference type="EMBL" id="MLFT02000003">
    <property type="protein sequence ID" value="PHT52087.1"/>
    <property type="molecule type" value="Genomic_DNA"/>
</dbReference>
<dbReference type="InterPro" id="IPR053772">
    <property type="entry name" value="At1g61320/At1g61330-like"/>
</dbReference>
<evidence type="ECO:0008006" key="3">
    <source>
        <dbReference type="Google" id="ProtNLM"/>
    </source>
</evidence>
<dbReference type="Proteomes" id="UP000224567">
    <property type="component" value="Unassembled WGS sequence"/>
</dbReference>
<dbReference type="AlphaFoldDB" id="A0A2G2X3P2"/>
<evidence type="ECO:0000313" key="1">
    <source>
        <dbReference type="EMBL" id="PHT52087.1"/>
    </source>
</evidence>
<dbReference type="PANTHER" id="PTHR34145:SF51">
    <property type="entry name" value="FBD DOMAIN-CONTAINING PROTEIN"/>
    <property type="match status" value="1"/>
</dbReference>
<dbReference type="InterPro" id="IPR032675">
    <property type="entry name" value="LRR_dom_sf"/>
</dbReference>
<protein>
    <recommendedName>
        <fullName evidence="3">NB-ARC domain-containing protein</fullName>
    </recommendedName>
</protein>
<dbReference type="Gene3D" id="3.80.10.10">
    <property type="entry name" value="Ribonuclease Inhibitor"/>
    <property type="match status" value="1"/>
</dbReference>
<dbReference type="PANTHER" id="PTHR34145">
    <property type="entry name" value="OS02G0105600 PROTEIN"/>
    <property type="match status" value="1"/>
</dbReference>
<accession>A0A2G2X3P2</accession>
<gene>
    <name evidence="1" type="ORF">CQW23_06549</name>
</gene>
<evidence type="ECO:0000313" key="2">
    <source>
        <dbReference type="Proteomes" id="UP000224567"/>
    </source>
</evidence>
<organism evidence="1 2">
    <name type="scientific">Capsicum baccatum</name>
    <name type="common">Peruvian pepper</name>
    <dbReference type="NCBI Taxonomy" id="33114"/>
    <lineage>
        <taxon>Eukaryota</taxon>
        <taxon>Viridiplantae</taxon>
        <taxon>Streptophyta</taxon>
        <taxon>Embryophyta</taxon>
        <taxon>Tracheophyta</taxon>
        <taxon>Spermatophyta</taxon>
        <taxon>Magnoliopsida</taxon>
        <taxon>eudicotyledons</taxon>
        <taxon>Gunneridae</taxon>
        <taxon>Pentapetalae</taxon>
        <taxon>asterids</taxon>
        <taxon>lamiids</taxon>
        <taxon>Solanales</taxon>
        <taxon>Solanaceae</taxon>
        <taxon>Solanoideae</taxon>
        <taxon>Capsiceae</taxon>
        <taxon>Capsicum</taxon>
    </lineage>
</organism>
<keyword evidence="2" id="KW-1185">Reference proteome</keyword>
<sequence length="218" mass="24648">MACNFLKVDPHGPKWANTSRFLSGTGIPVSRLRCLSSYRMSSSYVHNWIKNLFTSNIKELILKVVESDSSFCNLPEQLFVAEGLNILNLRGFKFGLPPDHEKLRLSCCRGLASLQIAASLQKLKTVWLRCLPELQIVDIAAANLENLYIESQLWNLQVIKITCCKSLKTLYIVDVDVTDGWLEDLHVNHPNLECLSLLGCLKLQTIKISSDRLKYLAL</sequence>
<reference evidence="2" key="2">
    <citation type="journal article" date="2017" name="J. Anim. Genet.">
        <title>Multiple reference genome sequences of hot pepper reveal the massive evolution of plant disease resistance genes by retroduplication.</title>
        <authorList>
            <person name="Kim S."/>
            <person name="Park J."/>
            <person name="Yeom S.-I."/>
            <person name="Kim Y.-M."/>
            <person name="Seo E."/>
            <person name="Kim K.-T."/>
            <person name="Kim M.-S."/>
            <person name="Lee J.M."/>
            <person name="Cheong K."/>
            <person name="Shin H.-S."/>
            <person name="Kim S.-B."/>
            <person name="Han K."/>
            <person name="Lee J."/>
            <person name="Park M."/>
            <person name="Lee H.-A."/>
            <person name="Lee H.-Y."/>
            <person name="Lee Y."/>
            <person name="Oh S."/>
            <person name="Lee J.H."/>
            <person name="Choi E."/>
            <person name="Choi E."/>
            <person name="Lee S.E."/>
            <person name="Jeon J."/>
            <person name="Kim H."/>
            <person name="Choi G."/>
            <person name="Song H."/>
            <person name="Lee J."/>
            <person name="Lee S.-C."/>
            <person name="Kwon J.-K."/>
            <person name="Lee H.-Y."/>
            <person name="Koo N."/>
            <person name="Hong Y."/>
            <person name="Kim R.W."/>
            <person name="Kang W.-H."/>
            <person name="Huh J.H."/>
            <person name="Kang B.-C."/>
            <person name="Yang T.-J."/>
            <person name="Lee Y.-H."/>
            <person name="Bennetzen J.L."/>
            <person name="Choi D."/>
        </authorList>
    </citation>
    <scope>NUCLEOTIDE SEQUENCE [LARGE SCALE GENOMIC DNA]</scope>
    <source>
        <strain evidence="2">cv. PBC81</strain>
    </source>
</reference>
<name>A0A2G2X3P2_CAPBA</name>
<dbReference type="OrthoDB" id="1534647at2759"/>
<proteinExistence type="predicted"/>
<reference evidence="1 2" key="1">
    <citation type="journal article" date="2017" name="Genome Biol.">
        <title>New reference genome sequences of hot pepper reveal the massive evolution of plant disease-resistance genes by retroduplication.</title>
        <authorList>
            <person name="Kim S."/>
            <person name="Park J."/>
            <person name="Yeom S.I."/>
            <person name="Kim Y.M."/>
            <person name="Seo E."/>
            <person name="Kim K.T."/>
            <person name="Kim M.S."/>
            <person name="Lee J.M."/>
            <person name="Cheong K."/>
            <person name="Shin H.S."/>
            <person name="Kim S.B."/>
            <person name="Han K."/>
            <person name="Lee J."/>
            <person name="Park M."/>
            <person name="Lee H.A."/>
            <person name="Lee H.Y."/>
            <person name="Lee Y."/>
            <person name="Oh S."/>
            <person name="Lee J.H."/>
            <person name="Choi E."/>
            <person name="Choi E."/>
            <person name="Lee S.E."/>
            <person name="Jeon J."/>
            <person name="Kim H."/>
            <person name="Choi G."/>
            <person name="Song H."/>
            <person name="Lee J."/>
            <person name="Lee S.C."/>
            <person name="Kwon J.K."/>
            <person name="Lee H.Y."/>
            <person name="Koo N."/>
            <person name="Hong Y."/>
            <person name="Kim R.W."/>
            <person name="Kang W.H."/>
            <person name="Huh J.H."/>
            <person name="Kang B.C."/>
            <person name="Yang T.J."/>
            <person name="Lee Y.H."/>
            <person name="Bennetzen J.L."/>
            <person name="Choi D."/>
        </authorList>
    </citation>
    <scope>NUCLEOTIDE SEQUENCE [LARGE SCALE GENOMIC DNA]</scope>
    <source>
        <strain evidence="2">cv. PBC81</strain>
    </source>
</reference>
<comment type="caution">
    <text evidence="1">The sequence shown here is derived from an EMBL/GenBank/DDBJ whole genome shotgun (WGS) entry which is preliminary data.</text>
</comment>
<dbReference type="SUPFAM" id="SSF52058">
    <property type="entry name" value="L domain-like"/>
    <property type="match status" value="1"/>
</dbReference>